<gene>
    <name evidence="1" type="ORF">SHERM_18656</name>
</gene>
<dbReference type="PANTHER" id="PTHR37761:SF2">
    <property type="entry name" value="OS09G0108400 PROTEIN"/>
    <property type="match status" value="1"/>
</dbReference>
<dbReference type="AlphaFoldDB" id="A0A9N7N283"/>
<dbReference type="EMBL" id="CACSLK010020742">
    <property type="protein sequence ID" value="CAA0820654.1"/>
    <property type="molecule type" value="Genomic_DNA"/>
</dbReference>
<comment type="caution">
    <text evidence="1">The sequence shown here is derived from an EMBL/GenBank/DDBJ whole genome shotgun (WGS) entry which is preliminary data.</text>
</comment>
<accession>A0A9N7N283</accession>
<reference evidence="1" key="1">
    <citation type="submission" date="2019-12" db="EMBL/GenBank/DDBJ databases">
        <authorList>
            <person name="Scholes J."/>
        </authorList>
    </citation>
    <scope>NUCLEOTIDE SEQUENCE</scope>
</reference>
<dbReference type="Proteomes" id="UP001153555">
    <property type="component" value="Unassembled WGS sequence"/>
</dbReference>
<organism evidence="1 2">
    <name type="scientific">Striga hermonthica</name>
    <name type="common">Purple witchweed</name>
    <name type="synonym">Buchnera hermonthica</name>
    <dbReference type="NCBI Taxonomy" id="68872"/>
    <lineage>
        <taxon>Eukaryota</taxon>
        <taxon>Viridiplantae</taxon>
        <taxon>Streptophyta</taxon>
        <taxon>Embryophyta</taxon>
        <taxon>Tracheophyta</taxon>
        <taxon>Spermatophyta</taxon>
        <taxon>Magnoliopsida</taxon>
        <taxon>eudicotyledons</taxon>
        <taxon>Gunneridae</taxon>
        <taxon>Pentapetalae</taxon>
        <taxon>asterids</taxon>
        <taxon>lamiids</taxon>
        <taxon>Lamiales</taxon>
        <taxon>Orobanchaceae</taxon>
        <taxon>Buchnereae</taxon>
        <taxon>Striga</taxon>
    </lineage>
</organism>
<sequence>MVDLHTWEADVVGGDGGGRSDDENDANSIPLIFTPDQLDYTQELDRKSASLYRSIQDLRLRLPPPDIPQRLLHIHAHSFASNNAPALQLNAHSATKEHEKVGEEGEEENGVWSFRVKACSGLDYLERCRFWDFFDGFLGFEGPVVSGYGDGFGSDFERGHQLAKAGVLEREIESDGKPHQRTLDVNDRTLGITMVGTSSRLGLEILLPAVSSMAGDG</sequence>
<name>A0A9N7N283_STRHE</name>
<proteinExistence type="predicted"/>
<dbReference type="PANTHER" id="PTHR37761">
    <property type="entry name" value="OS09G0108400 PROTEIN"/>
    <property type="match status" value="1"/>
</dbReference>
<evidence type="ECO:0000313" key="1">
    <source>
        <dbReference type="EMBL" id="CAA0820654.1"/>
    </source>
</evidence>
<protein>
    <submittedName>
        <fullName evidence="1">Uncharacterized protein</fullName>
    </submittedName>
</protein>
<keyword evidence="2" id="KW-1185">Reference proteome</keyword>
<evidence type="ECO:0000313" key="2">
    <source>
        <dbReference type="Proteomes" id="UP001153555"/>
    </source>
</evidence>